<evidence type="ECO:0000259" key="3">
    <source>
        <dbReference type="PROSITE" id="PS51384"/>
    </source>
</evidence>
<accession>A0A8I0LAV4</accession>
<comment type="cofactor">
    <cofactor evidence="1">
        <name>FAD</name>
        <dbReference type="ChEBI" id="CHEBI:57692"/>
    </cofactor>
</comment>
<feature type="region of interest" description="Disordered" evidence="2">
    <location>
        <begin position="248"/>
        <end position="267"/>
    </location>
</feature>
<dbReference type="AlphaFoldDB" id="A0A8I0LAV4"/>
<dbReference type="Gene3D" id="2.40.30.10">
    <property type="entry name" value="Translation factors"/>
    <property type="match status" value="1"/>
</dbReference>
<dbReference type="PROSITE" id="PS51384">
    <property type="entry name" value="FAD_FR"/>
    <property type="match status" value="1"/>
</dbReference>
<evidence type="ECO:0000313" key="4">
    <source>
        <dbReference type="EMBL" id="MBD8030152.1"/>
    </source>
</evidence>
<feature type="domain" description="FAD-binding FR-type" evidence="3">
    <location>
        <begin position="137"/>
        <end position="235"/>
    </location>
</feature>
<dbReference type="GO" id="GO:0016491">
    <property type="term" value="F:oxidoreductase activity"/>
    <property type="evidence" value="ECO:0007669"/>
    <property type="project" value="InterPro"/>
</dbReference>
<dbReference type="PANTHER" id="PTHR47354">
    <property type="entry name" value="NADH OXIDOREDUCTASE HCR"/>
    <property type="match status" value="1"/>
</dbReference>
<dbReference type="SUPFAM" id="SSF52343">
    <property type="entry name" value="Ferredoxin reductase-like, C-terminal NADP-linked domain"/>
    <property type="match status" value="1"/>
</dbReference>
<evidence type="ECO:0000256" key="1">
    <source>
        <dbReference type="ARBA" id="ARBA00001974"/>
    </source>
</evidence>
<name>A0A8I0LAV4_9CORY</name>
<organism evidence="4 5">
    <name type="scientific">Corynebacterium gallinarum</name>
    <dbReference type="NCBI Taxonomy" id="2762214"/>
    <lineage>
        <taxon>Bacteria</taxon>
        <taxon>Bacillati</taxon>
        <taxon>Actinomycetota</taxon>
        <taxon>Actinomycetes</taxon>
        <taxon>Mycobacteriales</taxon>
        <taxon>Corynebacteriaceae</taxon>
        <taxon>Corynebacterium</taxon>
    </lineage>
</organism>
<protein>
    <submittedName>
        <fullName evidence="4">2-polyprenylphenol hydroxylase</fullName>
    </submittedName>
</protein>
<dbReference type="PANTHER" id="PTHR47354:SF5">
    <property type="entry name" value="PROTEIN RFBI"/>
    <property type="match status" value="1"/>
</dbReference>
<dbReference type="CDD" id="cd06187">
    <property type="entry name" value="O2ase_reductase_like"/>
    <property type="match status" value="1"/>
</dbReference>
<evidence type="ECO:0000256" key="2">
    <source>
        <dbReference type="SAM" id="MobiDB-lite"/>
    </source>
</evidence>
<dbReference type="Gene3D" id="3.40.50.80">
    <property type="entry name" value="Nucleotide-binding domain of ferredoxin-NADP reductase (FNR) module"/>
    <property type="match status" value="1"/>
</dbReference>
<dbReference type="Gene3D" id="1.10.490.10">
    <property type="entry name" value="Globins"/>
    <property type="match status" value="1"/>
</dbReference>
<sequence length="412" mass="45112">MRPVTSLIEDNPDVFLATVMSRLSTLDPLAYTCIPHVDDQTHISITELLAAMLDGVGDEGAVDPGTVEYFRDLARDYRRFGFTPQTFTTLGESLRLALREVGEDLPFETELFAERAITATTSEMAAAAQESIDAGIPAATDATVVQVERRSRRFIVVRLEADGPLSYFPGQYLPVTAGYLQNSWRFLCPSIPANEWGQVEFHIQTGDDEALRLLAGSQPGDRWSIGLGQGEFGQRLFGAGSALVDASPGAVTGDGEPGDDGDHGDGGGVDKQDDLLFIAYGTGLAPLRAMMFELMTRTYPPRLHFFVGAEYPGELYELMGLWNFAATCPWLSVVPVTTNAEDAWWVQATEASQPPRGLHLTQVGQMAEIVTSVGSWADRDVLIAGPEQMARDIRRALIRRGTPRDRIEHLEF</sequence>
<evidence type="ECO:0000313" key="5">
    <source>
        <dbReference type="Proteomes" id="UP000650224"/>
    </source>
</evidence>
<dbReference type="Proteomes" id="UP000650224">
    <property type="component" value="Unassembled WGS sequence"/>
</dbReference>
<dbReference type="GO" id="GO:0020037">
    <property type="term" value="F:heme binding"/>
    <property type="evidence" value="ECO:0007669"/>
    <property type="project" value="InterPro"/>
</dbReference>
<comment type="caution">
    <text evidence="4">The sequence shown here is derived from an EMBL/GenBank/DDBJ whole genome shotgun (WGS) entry which is preliminary data.</text>
</comment>
<dbReference type="GO" id="GO:0019825">
    <property type="term" value="F:oxygen binding"/>
    <property type="evidence" value="ECO:0007669"/>
    <property type="project" value="InterPro"/>
</dbReference>
<reference evidence="4 5" key="1">
    <citation type="submission" date="2020-08" db="EMBL/GenBank/DDBJ databases">
        <title>A Genomic Blueprint of the Chicken Gut Microbiome.</title>
        <authorList>
            <person name="Gilroy R."/>
            <person name="Ravi A."/>
            <person name="Getino M."/>
            <person name="Pursley I."/>
            <person name="Horton D.L."/>
            <person name="Alikhan N.-F."/>
            <person name="Baker D."/>
            <person name="Gharbi K."/>
            <person name="Hall N."/>
            <person name="Watson M."/>
            <person name="Adriaenssens E.M."/>
            <person name="Foster-Nyarko E."/>
            <person name="Jarju S."/>
            <person name="Secka A."/>
            <person name="Antonio M."/>
            <person name="Oren A."/>
            <person name="Chaudhuri R."/>
            <person name="La Ragione R.M."/>
            <person name="Hildebrand F."/>
            <person name="Pallen M.J."/>
        </authorList>
    </citation>
    <scope>NUCLEOTIDE SEQUENCE [LARGE SCALE GENOMIC DNA]</scope>
    <source>
        <strain evidence="4 5">Sa1YVA5</strain>
    </source>
</reference>
<dbReference type="EMBL" id="JACSPR010000004">
    <property type="protein sequence ID" value="MBD8030152.1"/>
    <property type="molecule type" value="Genomic_DNA"/>
</dbReference>
<proteinExistence type="predicted"/>
<dbReference type="InterPro" id="IPR050415">
    <property type="entry name" value="MRET"/>
</dbReference>
<dbReference type="InterPro" id="IPR039261">
    <property type="entry name" value="FNR_nucleotide-bd"/>
</dbReference>
<dbReference type="InterPro" id="IPR017927">
    <property type="entry name" value="FAD-bd_FR_type"/>
</dbReference>
<dbReference type="InterPro" id="IPR012292">
    <property type="entry name" value="Globin/Proto"/>
</dbReference>
<dbReference type="SUPFAM" id="SSF63380">
    <property type="entry name" value="Riboflavin synthase domain-like"/>
    <property type="match status" value="1"/>
</dbReference>
<keyword evidence="5" id="KW-1185">Reference proteome</keyword>
<dbReference type="InterPro" id="IPR017938">
    <property type="entry name" value="Riboflavin_synthase-like_b-brl"/>
</dbReference>
<gene>
    <name evidence="4" type="ORF">H9627_07430</name>
</gene>